<gene>
    <name evidence="4" type="ORF">HGP29_20975</name>
</gene>
<dbReference type="Proteomes" id="UP000585050">
    <property type="component" value="Unassembled WGS sequence"/>
</dbReference>
<dbReference type="GO" id="GO:0003677">
    <property type="term" value="F:DNA binding"/>
    <property type="evidence" value="ECO:0007669"/>
    <property type="project" value="UniProtKB-UniRule"/>
</dbReference>
<evidence type="ECO:0000256" key="1">
    <source>
        <dbReference type="ARBA" id="ARBA00023125"/>
    </source>
</evidence>
<dbReference type="AlphaFoldDB" id="A0A7X8SNX2"/>
<reference evidence="4 5" key="1">
    <citation type="submission" date="2020-04" db="EMBL/GenBank/DDBJ databases">
        <title>Flammeovirga sp. SR4, a novel species isolated from seawater.</title>
        <authorList>
            <person name="Wang X."/>
        </authorList>
    </citation>
    <scope>NUCLEOTIDE SEQUENCE [LARGE SCALE GENOMIC DNA]</scope>
    <source>
        <strain evidence="4 5">SR4</strain>
    </source>
</reference>
<feature type="DNA-binding region" description="H-T-H motif" evidence="2">
    <location>
        <begin position="24"/>
        <end position="43"/>
    </location>
</feature>
<dbReference type="PANTHER" id="PTHR43479:SF21">
    <property type="entry name" value="TRANSCRIPTIONAL REGULATOR, TETR FAMILY"/>
    <property type="match status" value="1"/>
</dbReference>
<sequence>MKAKDKIIQAAKNLFFDRGIIKVSITEIISDANVSKMTFYRNFKNKDELILEIVTGISNQGIQDFKEVIKKEITFQEKLIEVINFKIEYSKHLSLTFLQDLYSYFSQKDTEVLTALERIKSESNALFVQEILLAKSKGEISEDISVEFIMYMMNKLQEMMNDDHLLHMFSSSEEMTRSITKFFFFGISK</sequence>
<evidence type="ECO:0000313" key="4">
    <source>
        <dbReference type="EMBL" id="NLR93686.1"/>
    </source>
</evidence>
<keyword evidence="5" id="KW-1185">Reference proteome</keyword>
<dbReference type="RefSeq" id="WP_168884396.1">
    <property type="nucleotide sequence ID" value="NZ_JABAIL010000007.1"/>
</dbReference>
<dbReference type="EMBL" id="JABAIL010000007">
    <property type="protein sequence ID" value="NLR93686.1"/>
    <property type="molecule type" value="Genomic_DNA"/>
</dbReference>
<evidence type="ECO:0000313" key="5">
    <source>
        <dbReference type="Proteomes" id="UP000585050"/>
    </source>
</evidence>
<dbReference type="PROSITE" id="PS50977">
    <property type="entry name" value="HTH_TETR_2"/>
    <property type="match status" value="1"/>
</dbReference>
<evidence type="ECO:0000259" key="3">
    <source>
        <dbReference type="PROSITE" id="PS50977"/>
    </source>
</evidence>
<dbReference type="InterPro" id="IPR001647">
    <property type="entry name" value="HTH_TetR"/>
</dbReference>
<evidence type="ECO:0000256" key="2">
    <source>
        <dbReference type="PROSITE-ProRule" id="PRU00335"/>
    </source>
</evidence>
<accession>A0A7X8SNX2</accession>
<name>A0A7X8SNX2_9BACT</name>
<dbReference type="Gene3D" id="1.10.10.60">
    <property type="entry name" value="Homeodomain-like"/>
    <property type="match status" value="1"/>
</dbReference>
<dbReference type="PANTHER" id="PTHR43479">
    <property type="entry name" value="ACREF/ENVCD OPERON REPRESSOR-RELATED"/>
    <property type="match status" value="1"/>
</dbReference>
<dbReference type="PRINTS" id="PR00455">
    <property type="entry name" value="HTHTETR"/>
</dbReference>
<dbReference type="SUPFAM" id="SSF46689">
    <property type="entry name" value="Homeodomain-like"/>
    <property type="match status" value="1"/>
</dbReference>
<proteinExistence type="predicted"/>
<feature type="domain" description="HTH tetR-type" evidence="3">
    <location>
        <begin position="1"/>
        <end position="61"/>
    </location>
</feature>
<dbReference type="InterPro" id="IPR009057">
    <property type="entry name" value="Homeodomain-like_sf"/>
</dbReference>
<dbReference type="Pfam" id="PF00440">
    <property type="entry name" value="TetR_N"/>
    <property type="match status" value="1"/>
</dbReference>
<dbReference type="InterPro" id="IPR050624">
    <property type="entry name" value="HTH-type_Tx_Regulator"/>
</dbReference>
<keyword evidence="1 2" id="KW-0238">DNA-binding</keyword>
<comment type="caution">
    <text evidence="4">The sequence shown here is derived from an EMBL/GenBank/DDBJ whole genome shotgun (WGS) entry which is preliminary data.</text>
</comment>
<protein>
    <submittedName>
        <fullName evidence="4">TetR/AcrR family transcriptional regulator</fullName>
    </submittedName>
</protein>
<dbReference type="Gene3D" id="1.10.357.10">
    <property type="entry name" value="Tetracycline Repressor, domain 2"/>
    <property type="match status" value="1"/>
</dbReference>
<organism evidence="4 5">
    <name type="scientific">Flammeovirga agarivorans</name>
    <dbReference type="NCBI Taxonomy" id="2726742"/>
    <lineage>
        <taxon>Bacteria</taxon>
        <taxon>Pseudomonadati</taxon>
        <taxon>Bacteroidota</taxon>
        <taxon>Cytophagia</taxon>
        <taxon>Cytophagales</taxon>
        <taxon>Flammeovirgaceae</taxon>
        <taxon>Flammeovirga</taxon>
    </lineage>
</organism>